<dbReference type="Gene3D" id="3.20.20.60">
    <property type="entry name" value="Phosphoenolpyruvate-binding domains"/>
    <property type="match status" value="1"/>
</dbReference>
<gene>
    <name evidence="5" type="ORF">CLW00_10475</name>
</gene>
<evidence type="ECO:0000313" key="6">
    <source>
        <dbReference type="Proteomes" id="UP000238157"/>
    </source>
</evidence>
<keyword evidence="5" id="KW-0456">Lyase</keyword>
<dbReference type="PANTHER" id="PTHR32308">
    <property type="entry name" value="LYASE BETA SUBUNIT, PUTATIVE (AFU_ORTHOLOGUE AFUA_4G13030)-RELATED"/>
    <property type="match status" value="1"/>
</dbReference>
<dbReference type="GO" id="GO:0000287">
    <property type="term" value="F:magnesium ion binding"/>
    <property type="evidence" value="ECO:0007669"/>
    <property type="project" value="TreeGrafter"/>
</dbReference>
<reference evidence="5 6" key="1">
    <citation type="submission" date="2018-03" db="EMBL/GenBank/DDBJ databases">
        <title>Genomic Encyclopedia of Archaeal and Bacterial Type Strains, Phase II (KMG-II): from individual species to whole genera.</title>
        <authorList>
            <person name="Goeker M."/>
        </authorList>
    </citation>
    <scope>NUCLEOTIDE SEQUENCE [LARGE SCALE GENOMIC DNA]</scope>
    <source>
        <strain evidence="5 6">DSM 27929</strain>
    </source>
</reference>
<feature type="binding site" evidence="4">
    <location>
        <position position="203"/>
    </location>
    <ligand>
        <name>Mg(2+)</name>
        <dbReference type="ChEBI" id="CHEBI:18420"/>
    </ligand>
</feature>
<dbReference type="GO" id="GO:0006107">
    <property type="term" value="P:oxaloacetate metabolic process"/>
    <property type="evidence" value="ECO:0007669"/>
    <property type="project" value="TreeGrafter"/>
</dbReference>
<keyword evidence="3 4" id="KW-0460">Magnesium</keyword>
<protein>
    <submittedName>
        <fullName evidence="5">Citrate lyase beta subunit</fullName>
    </submittedName>
</protein>
<dbReference type="GO" id="GO:0016829">
    <property type="term" value="F:lyase activity"/>
    <property type="evidence" value="ECO:0007669"/>
    <property type="project" value="UniProtKB-KW"/>
</dbReference>
<evidence type="ECO:0000313" key="5">
    <source>
        <dbReference type="EMBL" id="PRY88424.1"/>
    </source>
</evidence>
<dbReference type="InterPro" id="IPR040442">
    <property type="entry name" value="Pyrv_kinase-like_dom_sf"/>
</dbReference>
<dbReference type="PIRSF" id="PIRSF015582">
    <property type="entry name" value="Cit_lyase_B"/>
    <property type="match status" value="1"/>
</dbReference>
<dbReference type="RefSeq" id="WP_106133159.1">
    <property type="nucleotide sequence ID" value="NZ_PVTR01000004.1"/>
</dbReference>
<dbReference type="InterPro" id="IPR011206">
    <property type="entry name" value="Citrate_lyase_beta/mcl1/mcl2"/>
</dbReference>
<dbReference type="PANTHER" id="PTHR32308:SF10">
    <property type="entry name" value="CITRATE LYASE SUBUNIT BETA"/>
    <property type="match status" value="1"/>
</dbReference>
<evidence type="ECO:0000256" key="1">
    <source>
        <dbReference type="ARBA" id="ARBA00001946"/>
    </source>
</evidence>
<sequence>MKHNSHHKDFSFLKEPVTFNKFTDKKLLQYCLGATLYMPGTKDILQKILAKSLHPLTSMVMCFEDAIKEEDVRNAEENVLRHLSSIFDAIQKDEISVDDVPLIFLRVRNVSQFVGFVSKLSKEQAEVLTGFVFPKFYSSNADVYLQKLKEINETLGVSLYAMPILEGRSIAYRESRVEELNLLSEKVFAFKELILNIRIGGTDFSSIFGVRRSINTSIYDILPVRDCISDILNFFNRDTIDYTVSAPVWEYFLAYKKDNLEELLQKNINHNLLSRSTIINDAIDGLLREILLDKANGFVGKTIIHPSHIKFVNAMQAVTREEFEDAEQILQTNGGVIKSAKANKMNEINPHRSWAKGVVLRAEAYGVIEDENDYLKLMLS</sequence>
<keyword evidence="2 4" id="KW-0479">Metal-binding</keyword>
<keyword evidence="6" id="KW-1185">Reference proteome</keyword>
<evidence type="ECO:0000256" key="2">
    <source>
        <dbReference type="ARBA" id="ARBA00022723"/>
    </source>
</evidence>
<proteinExistence type="predicted"/>
<dbReference type="OrthoDB" id="9786940at2"/>
<dbReference type="SUPFAM" id="SSF51621">
    <property type="entry name" value="Phosphoenolpyruvate/pyruvate domain"/>
    <property type="match status" value="1"/>
</dbReference>
<dbReference type="Pfam" id="PF15617">
    <property type="entry name" value="C-C_Bond_Lyase"/>
    <property type="match status" value="1"/>
</dbReference>
<dbReference type="AlphaFoldDB" id="A0A2T0WPH3"/>
<accession>A0A2T0WPH3</accession>
<comment type="caution">
    <text evidence="5">The sequence shown here is derived from an EMBL/GenBank/DDBJ whole genome shotgun (WGS) entry which is preliminary data.</text>
</comment>
<dbReference type="InterPro" id="IPR015813">
    <property type="entry name" value="Pyrv/PenolPyrv_kinase-like_dom"/>
</dbReference>
<evidence type="ECO:0000256" key="3">
    <source>
        <dbReference type="ARBA" id="ARBA00022842"/>
    </source>
</evidence>
<organism evidence="5 6">
    <name type="scientific">Mongoliibacter ruber</name>
    <dbReference type="NCBI Taxonomy" id="1750599"/>
    <lineage>
        <taxon>Bacteria</taxon>
        <taxon>Pseudomonadati</taxon>
        <taxon>Bacteroidota</taxon>
        <taxon>Cytophagia</taxon>
        <taxon>Cytophagales</taxon>
        <taxon>Cyclobacteriaceae</taxon>
        <taxon>Mongoliibacter</taxon>
    </lineage>
</organism>
<dbReference type="EMBL" id="PVTR01000004">
    <property type="protein sequence ID" value="PRY88424.1"/>
    <property type="molecule type" value="Genomic_DNA"/>
</dbReference>
<comment type="cofactor">
    <cofactor evidence="1">
        <name>Mg(2+)</name>
        <dbReference type="ChEBI" id="CHEBI:18420"/>
    </cofactor>
</comment>
<name>A0A2T0WPH3_9BACT</name>
<evidence type="ECO:0000256" key="4">
    <source>
        <dbReference type="PIRSR" id="PIRSR015582-2"/>
    </source>
</evidence>
<dbReference type="InterPro" id="IPR039480">
    <property type="entry name" value="C-C_Bond_Lyase-like"/>
</dbReference>
<dbReference type="Proteomes" id="UP000238157">
    <property type="component" value="Unassembled WGS sequence"/>
</dbReference>